<dbReference type="GO" id="GO:0005198">
    <property type="term" value="F:structural molecule activity"/>
    <property type="evidence" value="ECO:0007669"/>
    <property type="project" value="InterPro"/>
</dbReference>
<comment type="caution">
    <text evidence="19">The sequence shown here is derived from an EMBL/GenBank/DDBJ whole genome shotgun (WGS) entry which is preliminary data.</text>
</comment>
<evidence type="ECO:0000256" key="12">
    <source>
        <dbReference type="ARBA" id="ARBA00025536"/>
    </source>
</evidence>
<dbReference type="GO" id="GO:0006888">
    <property type="term" value="P:endoplasmic reticulum to Golgi vesicle-mediated transport"/>
    <property type="evidence" value="ECO:0007669"/>
    <property type="project" value="TreeGrafter"/>
</dbReference>
<dbReference type="InterPro" id="IPR029446">
    <property type="entry name" value="COPB1_appendage_platform_dom"/>
</dbReference>
<evidence type="ECO:0000256" key="7">
    <source>
        <dbReference type="ARBA" id="ARBA00022892"/>
    </source>
</evidence>
<dbReference type="Pfam" id="PF01602">
    <property type="entry name" value="Adaptin_N"/>
    <property type="match status" value="1"/>
</dbReference>
<evidence type="ECO:0000256" key="2">
    <source>
        <dbReference type="ARBA" id="ARBA00011775"/>
    </source>
</evidence>
<keyword evidence="7 14" id="KW-0931">ER-Golgi transport</keyword>
<comment type="subunit">
    <text evidence="2 14">Oligomeric complex that consists of at least the alpha, beta, beta', gamma, delta, epsilon and zeta subunits.</text>
</comment>
<keyword evidence="11 14" id="KW-0968">Cytoplasmic vesicle</keyword>
<dbReference type="OrthoDB" id="10261439at2759"/>
<dbReference type="GO" id="GO:0006886">
    <property type="term" value="P:intracellular protein transport"/>
    <property type="evidence" value="ECO:0007669"/>
    <property type="project" value="InterPro"/>
</dbReference>
<dbReference type="PANTHER" id="PTHR10635">
    <property type="entry name" value="COATOMER SUBUNIT BETA"/>
    <property type="match status" value="1"/>
</dbReference>
<keyword evidence="4 14" id="KW-0813">Transport</keyword>
<evidence type="ECO:0000256" key="3">
    <source>
        <dbReference type="ARBA" id="ARBA00017024"/>
    </source>
</evidence>
<dbReference type="InterPro" id="IPR002553">
    <property type="entry name" value="Clathrin/coatomer_adapt-like_N"/>
</dbReference>
<protein>
    <recommendedName>
        <fullName evidence="3 14">Coatomer subunit beta</fullName>
    </recommendedName>
    <alternativeName>
        <fullName evidence="13 14">Beta-coat protein</fullName>
    </alternativeName>
</protein>
<dbReference type="PANTHER" id="PTHR10635:SF0">
    <property type="entry name" value="COATOMER SUBUNIT BETA"/>
    <property type="match status" value="1"/>
</dbReference>
<dbReference type="Pfam" id="PF07718">
    <property type="entry name" value="Coatamer_beta_C"/>
    <property type="match status" value="1"/>
</dbReference>
<dbReference type="GO" id="GO:0006891">
    <property type="term" value="P:intra-Golgi vesicle-mediated transport"/>
    <property type="evidence" value="ECO:0007669"/>
    <property type="project" value="TreeGrafter"/>
</dbReference>
<dbReference type="Pfam" id="PF14806">
    <property type="entry name" value="Coatomer_b_Cpla"/>
    <property type="match status" value="1"/>
</dbReference>
<evidence type="ECO:0000256" key="15">
    <source>
        <dbReference type="SAM" id="MobiDB-lite"/>
    </source>
</evidence>
<feature type="domain" description="Coatomer beta subunit C-terminal" evidence="17">
    <location>
        <begin position="656"/>
        <end position="793"/>
    </location>
</feature>
<dbReference type="AlphaFoldDB" id="A0A0J9XBQ6"/>
<evidence type="ECO:0000256" key="11">
    <source>
        <dbReference type="ARBA" id="ARBA00023329"/>
    </source>
</evidence>
<keyword evidence="9 14" id="KW-0333">Golgi apparatus</keyword>
<proteinExistence type="predicted"/>
<reference evidence="19" key="1">
    <citation type="submission" date="2014-03" db="EMBL/GenBank/DDBJ databases">
        <authorList>
            <person name="Casaregola S."/>
        </authorList>
    </citation>
    <scope>NUCLEOTIDE SEQUENCE [LARGE SCALE GENOMIC DNA]</scope>
    <source>
        <strain evidence="19">CLIB 918</strain>
    </source>
</reference>
<dbReference type="Gene3D" id="1.25.10.10">
    <property type="entry name" value="Leucine-rich Repeat Variant"/>
    <property type="match status" value="1"/>
</dbReference>
<feature type="region of interest" description="Disordered" evidence="15">
    <location>
        <begin position="484"/>
        <end position="503"/>
    </location>
</feature>
<sequence>MIYDANAADQPSVQEFKNIFEKGNDDAKIDAMKRLLVIMVNGEPHSQLLMHIIRFVMPSKNRELKKLLQFYWEICPKRQADGTLKQEMILVCNAIRNDLRHPNEYIRGATLRFLCKLREPDLLDPLVPSILSCLEHRHAYVRKNAIFAVYTISTYAPHHIPNAAELLSEVLATETDATCIRNTFVALSNMDRDRAFEFLVQKAQPIATQDDLLQLAVIEFIRKDAIINPQLKNSYMSIVFDILESSSNTAIYEAANALTKLSSDPKAIQGAASKLVELAVKESDNNVKLIVFERVEELHLQNPNVLNDLTIDILAALSSPDLDVRRKVLNIALGMVSSRNVDDVVKFLKKELSKTVTQDMDKNSEYRQLLIQAIHSCAIKFVEVAASVVDLLLDFVGDSNSNSAVDVISFVKEVVEIFPNLRSSILKRLLQTLETVRSGTVYRGALWIIGEYSLEEHDIQDAWIHIRKSLGEIPILASERRHLANGDEEESEEKPVESNKPKILADGTYATESSFTSKEPSEEHKANRPPLRHLILTGNYFVAAVLASTLTKLVLRYQKISKNEARKNALRAEALLILTSILRVSESEIVTKKIDEDTSDRIFSCIKVLAEGYKEEEFEEAFLVDSKNAFKVIVQAQVKQRAETNAIEKKKNATQVDESVVFRQFAATTITDNTADDLEQDIIRAIGSSEKTTEKPTSKLSRVVQLTGYSDPVYVEAYVTVNQFDIVLDVLIFNQTFDTLQNLFVEFATLGDLKVFNLPTPENVGPQSFHSVQATIRVSSADAGVIFGNVIYEGHSGSDGNIVILNDVHVDIMDYIKPGNYSETEFRTMWSEFEWENKVNISVQWNSLRGFLSYLMKNTNMACLTTSALGDEEEDDCQFLSANLHARSTFGEDALANLSIEKDSNGKITGHVRIRSKGQGLALSLGDRVAELQRQHVSATASKKALAN</sequence>
<evidence type="ECO:0000256" key="14">
    <source>
        <dbReference type="PIRNR" id="PIRNR005727"/>
    </source>
</evidence>
<dbReference type="GO" id="GO:0030126">
    <property type="term" value="C:COPI vesicle coat"/>
    <property type="evidence" value="ECO:0007669"/>
    <property type="project" value="InterPro"/>
</dbReference>
<dbReference type="GO" id="GO:0000139">
    <property type="term" value="C:Golgi membrane"/>
    <property type="evidence" value="ECO:0007669"/>
    <property type="project" value="UniProtKB-SubCell"/>
</dbReference>
<evidence type="ECO:0000256" key="9">
    <source>
        <dbReference type="ARBA" id="ARBA00023034"/>
    </source>
</evidence>
<dbReference type="InterPro" id="IPR016024">
    <property type="entry name" value="ARM-type_fold"/>
</dbReference>
<dbReference type="InterPro" id="IPR011710">
    <property type="entry name" value="Coatomer_bsu_C"/>
</dbReference>
<evidence type="ECO:0000313" key="20">
    <source>
        <dbReference type="Proteomes" id="UP000242525"/>
    </source>
</evidence>
<dbReference type="FunFam" id="1.25.10.10:FF:000444">
    <property type="entry name" value="Coatomer subunit beta"/>
    <property type="match status" value="1"/>
</dbReference>
<evidence type="ECO:0000259" key="18">
    <source>
        <dbReference type="Pfam" id="PF14806"/>
    </source>
</evidence>
<keyword evidence="8 14" id="KW-0653">Protein transport</keyword>
<dbReference type="EMBL" id="CCBN010000009">
    <property type="protein sequence ID" value="CDO54943.1"/>
    <property type="molecule type" value="Genomic_DNA"/>
</dbReference>
<keyword evidence="5 14" id="KW-0963">Cytoplasm</keyword>
<evidence type="ECO:0000256" key="6">
    <source>
        <dbReference type="ARBA" id="ARBA00022737"/>
    </source>
</evidence>
<dbReference type="SUPFAM" id="SSF48371">
    <property type="entry name" value="ARM repeat"/>
    <property type="match status" value="1"/>
</dbReference>
<name>A0A0J9XBQ6_GEOCN</name>
<keyword evidence="6" id="KW-0677">Repeat</keyword>
<organism evidence="19 20">
    <name type="scientific">Geotrichum candidum</name>
    <name type="common">Oospora lactis</name>
    <name type="synonym">Dipodascus geotrichum</name>
    <dbReference type="NCBI Taxonomy" id="1173061"/>
    <lineage>
        <taxon>Eukaryota</taxon>
        <taxon>Fungi</taxon>
        <taxon>Dikarya</taxon>
        <taxon>Ascomycota</taxon>
        <taxon>Saccharomycotina</taxon>
        <taxon>Dipodascomycetes</taxon>
        <taxon>Dipodascales</taxon>
        <taxon>Dipodascaceae</taxon>
        <taxon>Geotrichum</taxon>
    </lineage>
</organism>
<dbReference type="InterPro" id="IPR011989">
    <property type="entry name" value="ARM-like"/>
</dbReference>
<dbReference type="STRING" id="1173061.A0A0J9XBQ6"/>
<evidence type="ECO:0000256" key="8">
    <source>
        <dbReference type="ARBA" id="ARBA00022927"/>
    </source>
</evidence>
<dbReference type="InterPro" id="IPR016460">
    <property type="entry name" value="COPB1"/>
</dbReference>
<comment type="function">
    <text evidence="12 14">The coatomer is a cytosolic protein complex that binds to dilysine motifs and reversibly associates with Golgi non-clathrin-coated vesicles, which further mediate biosynthetic protein transport from the ER, via the Golgi up to the trans Golgi network. Coatomer complex is required for budding from Golgi membranes, and is essential for the retrograde Golgi-to-ER transport of dilysine-tagged proteins.</text>
</comment>
<evidence type="ECO:0000259" key="17">
    <source>
        <dbReference type="Pfam" id="PF07718"/>
    </source>
</evidence>
<evidence type="ECO:0000313" key="19">
    <source>
        <dbReference type="EMBL" id="CDO54943.1"/>
    </source>
</evidence>
<evidence type="ECO:0000256" key="1">
    <source>
        <dbReference type="ARBA" id="ARBA00004255"/>
    </source>
</evidence>
<feature type="domain" description="Clathrin/coatomer adaptor adaptin-like N-terminal" evidence="16">
    <location>
        <begin position="11"/>
        <end position="511"/>
    </location>
</feature>
<dbReference type="Proteomes" id="UP000242525">
    <property type="component" value="Unassembled WGS sequence"/>
</dbReference>
<keyword evidence="20" id="KW-1185">Reference proteome</keyword>
<evidence type="ECO:0000256" key="4">
    <source>
        <dbReference type="ARBA" id="ARBA00022448"/>
    </source>
</evidence>
<gene>
    <name evidence="19" type="ORF">BN980_GECA09s01594g</name>
</gene>
<dbReference type="PIRSF" id="PIRSF005727">
    <property type="entry name" value="Coatomer_beta_subunit"/>
    <property type="match status" value="1"/>
</dbReference>
<feature type="domain" description="Coatomer beta subunit appendage platform" evidence="18">
    <location>
        <begin position="800"/>
        <end position="929"/>
    </location>
</feature>
<evidence type="ECO:0000256" key="13">
    <source>
        <dbReference type="ARBA" id="ARBA00030841"/>
    </source>
</evidence>
<evidence type="ECO:0000259" key="16">
    <source>
        <dbReference type="Pfam" id="PF01602"/>
    </source>
</evidence>
<evidence type="ECO:0000256" key="5">
    <source>
        <dbReference type="ARBA" id="ARBA00022490"/>
    </source>
</evidence>
<accession>A0A0J9XBQ6</accession>
<evidence type="ECO:0000256" key="10">
    <source>
        <dbReference type="ARBA" id="ARBA00023136"/>
    </source>
</evidence>
<comment type="subcellular location">
    <subcellularLocation>
        <location evidence="14">Cytoplasm</location>
    </subcellularLocation>
    <subcellularLocation>
        <location evidence="1 14">Golgi apparatus membrane</location>
        <topology evidence="1 14">Peripheral membrane protein</topology>
        <orientation evidence="1 14">Cytoplasmic side</orientation>
    </subcellularLocation>
    <subcellularLocation>
        <location evidence="14">Cytoplasmic vesicle</location>
        <location evidence="14">COPI-coated vesicle membrane</location>
        <topology evidence="14">Peripheral membrane protein</topology>
        <orientation evidence="14">Cytoplasmic side</orientation>
    </subcellularLocation>
</comment>
<keyword evidence="10 14" id="KW-0472">Membrane</keyword>